<dbReference type="PANTHER" id="PTHR43420">
    <property type="entry name" value="ACETYLTRANSFERASE"/>
    <property type="match status" value="1"/>
</dbReference>
<name>A0AA37T5D3_9GAMM</name>
<dbReference type="CDD" id="cd04301">
    <property type="entry name" value="NAT_SF"/>
    <property type="match status" value="1"/>
</dbReference>
<feature type="domain" description="N-acetyltransferase" evidence="4">
    <location>
        <begin position="29"/>
        <end position="173"/>
    </location>
</feature>
<evidence type="ECO:0000256" key="1">
    <source>
        <dbReference type="ARBA" id="ARBA00022679"/>
    </source>
</evidence>
<sequence length="173" mass="19757">MISSTDNTSVSLNESEQNNHKENNQKETVEIRRIEAYETLSLRSTVLRPGQPESECVFPGDDEPTTFHFGALLNNNVIGIVSIFSQEHEKISSTRCFRIRAMATDPEYRHLGLGRKLLQAAEHHARQFGAEYLWANARTVAQDFYKKCGYDLDNTIFNIEDIGPHIWINKTLS</sequence>
<protein>
    <submittedName>
        <fullName evidence="5">N-acetyltransferase</fullName>
    </submittedName>
</protein>
<dbReference type="InterPro" id="IPR000182">
    <property type="entry name" value="GNAT_dom"/>
</dbReference>
<dbReference type="SUPFAM" id="SSF55729">
    <property type="entry name" value="Acyl-CoA N-acyltransferases (Nat)"/>
    <property type="match status" value="1"/>
</dbReference>
<evidence type="ECO:0000313" key="6">
    <source>
        <dbReference type="Proteomes" id="UP001156870"/>
    </source>
</evidence>
<evidence type="ECO:0000256" key="2">
    <source>
        <dbReference type="ARBA" id="ARBA00023315"/>
    </source>
</evidence>
<feature type="region of interest" description="Disordered" evidence="3">
    <location>
        <begin position="1"/>
        <end position="28"/>
    </location>
</feature>
<dbReference type="Pfam" id="PF00583">
    <property type="entry name" value="Acetyltransf_1"/>
    <property type="match status" value="1"/>
</dbReference>
<dbReference type="AlphaFoldDB" id="A0AA37T5D3"/>
<reference evidence="5 6" key="1">
    <citation type="journal article" date="2014" name="Int. J. Syst. Evol. Microbiol.">
        <title>Complete genome sequence of Corynebacterium casei LMG S-19264T (=DSM 44701T), isolated from a smear-ripened cheese.</title>
        <authorList>
            <consortium name="US DOE Joint Genome Institute (JGI-PGF)"/>
            <person name="Walter F."/>
            <person name="Albersmeier A."/>
            <person name="Kalinowski J."/>
            <person name="Ruckert C."/>
        </authorList>
    </citation>
    <scope>NUCLEOTIDE SEQUENCE [LARGE SCALE GENOMIC DNA]</scope>
    <source>
        <strain evidence="5 6">NBRC 110095</strain>
    </source>
</reference>
<feature type="compositionally biased region" description="Basic and acidic residues" evidence="3">
    <location>
        <begin position="17"/>
        <end position="28"/>
    </location>
</feature>
<dbReference type="PROSITE" id="PS51186">
    <property type="entry name" value="GNAT"/>
    <property type="match status" value="1"/>
</dbReference>
<evidence type="ECO:0000313" key="5">
    <source>
        <dbReference type="EMBL" id="GLS27180.1"/>
    </source>
</evidence>
<comment type="caution">
    <text evidence="5">The sequence shown here is derived from an EMBL/GenBank/DDBJ whole genome shotgun (WGS) entry which is preliminary data.</text>
</comment>
<dbReference type="InterPro" id="IPR016181">
    <property type="entry name" value="Acyl_CoA_acyltransferase"/>
</dbReference>
<gene>
    <name evidence="5" type="ORF">GCM10007877_28990</name>
</gene>
<organism evidence="5 6">
    <name type="scientific">Marinibactrum halimedae</name>
    <dbReference type="NCBI Taxonomy" id="1444977"/>
    <lineage>
        <taxon>Bacteria</taxon>
        <taxon>Pseudomonadati</taxon>
        <taxon>Pseudomonadota</taxon>
        <taxon>Gammaproteobacteria</taxon>
        <taxon>Cellvibrionales</taxon>
        <taxon>Cellvibrionaceae</taxon>
        <taxon>Marinibactrum</taxon>
    </lineage>
</organism>
<keyword evidence="1" id="KW-0808">Transferase</keyword>
<dbReference type="InterPro" id="IPR050680">
    <property type="entry name" value="YpeA/RimI_acetyltransf"/>
</dbReference>
<dbReference type="RefSeq" id="WP_232595137.1">
    <property type="nucleotide sequence ID" value="NZ_BSPD01000067.1"/>
</dbReference>
<keyword evidence="2" id="KW-0012">Acyltransferase</keyword>
<dbReference type="EMBL" id="BSPD01000067">
    <property type="protein sequence ID" value="GLS27180.1"/>
    <property type="molecule type" value="Genomic_DNA"/>
</dbReference>
<dbReference type="GO" id="GO:0016747">
    <property type="term" value="F:acyltransferase activity, transferring groups other than amino-acyl groups"/>
    <property type="evidence" value="ECO:0007669"/>
    <property type="project" value="InterPro"/>
</dbReference>
<feature type="compositionally biased region" description="Polar residues" evidence="3">
    <location>
        <begin position="1"/>
        <end position="12"/>
    </location>
</feature>
<dbReference type="Gene3D" id="3.40.630.30">
    <property type="match status" value="1"/>
</dbReference>
<keyword evidence="6" id="KW-1185">Reference proteome</keyword>
<dbReference type="Proteomes" id="UP001156870">
    <property type="component" value="Unassembled WGS sequence"/>
</dbReference>
<evidence type="ECO:0000259" key="4">
    <source>
        <dbReference type="PROSITE" id="PS51186"/>
    </source>
</evidence>
<proteinExistence type="predicted"/>
<accession>A0AA37T5D3</accession>
<evidence type="ECO:0000256" key="3">
    <source>
        <dbReference type="SAM" id="MobiDB-lite"/>
    </source>
</evidence>